<dbReference type="KEGG" id="cput:CONPUDRAFT_130421"/>
<evidence type="ECO:0008006" key="3">
    <source>
        <dbReference type="Google" id="ProtNLM"/>
    </source>
</evidence>
<proteinExistence type="predicted"/>
<gene>
    <name evidence="1" type="ORF">CONPUDRAFT_130421</name>
</gene>
<dbReference type="EMBL" id="JH711585">
    <property type="protein sequence ID" value="EIW76976.1"/>
    <property type="molecule type" value="Genomic_DNA"/>
</dbReference>
<dbReference type="GeneID" id="19200264"/>
<dbReference type="OrthoDB" id="2685413at2759"/>
<sequence>MALFNPRILDASIRDVSACLTDRQKAAVLLCALQHLPSDSDRYRTTVENAIQSILLTPGLPLENISAAHILRAKARIAAGFRTSAQQDLLTVMAYQPENGEVQDIIDAEHMRPDMLLREPDRPPRFSVEIWLEIARFLPRRDLKTLLRVPNVLSRIASQLLFSEIDLHFALQAVTEHPDGSSTVNDVENPVEELEAWHFRRSADILARILVDCKFSNQVKSLRVYFPAEQTEPIAFQKRMLINALPKLHNLRKMHCAGGREMLQKVTNALYSYHPRLQSISLNITDRNGGIDMPPFKHLVHFSVLTENGNVHGTEDFLQQSQETLRALAFGNDTWCFPATAVSVRHLSVLDINAYFPSGSTVFSEILHEGRQLETLSLCGTMDLHCTPSAAFRKYSNALPFLRHFSFKIHGLQQGPTADRDLAPAICNFLRDRADLRTFHLKMPRSEVLQRSVGFDASAWGVLPSLTGLKSLWITYPKELAPSLAGWLVPRSVAALTLDFLRPDDEDMIPFLTQMRLGAPPKLTYIGMTNFSKRNGALDIVEHGFTTARVVRIGGSYWTVVQDSDGSFSLEEWPERRIEFRAVEWLQSLDCADAVWPSQASKGFWG</sequence>
<dbReference type="AlphaFoldDB" id="A0A5M3MDB2"/>
<evidence type="ECO:0000313" key="2">
    <source>
        <dbReference type="Proteomes" id="UP000053558"/>
    </source>
</evidence>
<organism evidence="1 2">
    <name type="scientific">Coniophora puteana (strain RWD-64-598)</name>
    <name type="common">Brown rot fungus</name>
    <dbReference type="NCBI Taxonomy" id="741705"/>
    <lineage>
        <taxon>Eukaryota</taxon>
        <taxon>Fungi</taxon>
        <taxon>Dikarya</taxon>
        <taxon>Basidiomycota</taxon>
        <taxon>Agaricomycotina</taxon>
        <taxon>Agaricomycetes</taxon>
        <taxon>Agaricomycetidae</taxon>
        <taxon>Boletales</taxon>
        <taxon>Coniophorineae</taxon>
        <taxon>Coniophoraceae</taxon>
        <taxon>Coniophora</taxon>
    </lineage>
</organism>
<dbReference type="OMA" id="FPRFKHI"/>
<dbReference type="Proteomes" id="UP000053558">
    <property type="component" value="Unassembled WGS sequence"/>
</dbReference>
<reference evidence="2" key="1">
    <citation type="journal article" date="2012" name="Science">
        <title>The Paleozoic origin of enzymatic lignin decomposition reconstructed from 31 fungal genomes.</title>
        <authorList>
            <person name="Floudas D."/>
            <person name="Binder M."/>
            <person name="Riley R."/>
            <person name="Barry K."/>
            <person name="Blanchette R.A."/>
            <person name="Henrissat B."/>
            <person name="Martinez A.T."/>
            <person name="Otillar R."/>
            <person name="Spatafora J.W."/>
            <person name="Yadav J.S."/>
            <person name="Aerts A."/>
            <person name="Benoit I."/>
            <person name="Boyd A."/>
            <person name="Carlson A."/>
            <person name="Copeland A."/>
            <person name="Coutinho P.M."/>
            <person name="de Vries R.P."/>
            <person name="Ferreira P."/>
            <person name="Findley K."/>
            <person name="Foster B."/>
            <person name="Gaskell J."/>
            <person name="Glotzer D."/>
            <person name="Gorecki P."/>
            <person name="Heitman J."/>
            <person name="Hesse C."/>
            <person name="Hori C."/>
            <person name="Igarashi K."/>
            <person name="Jurgens J.A."/>
            <person name="Kallen N."/>
            <person name="Kersten P."/>
            <person name="Kohler A."/>
            <person name="Kuees U."/>
            <person name="Kumar T.K.A."/>
            <person name="Kuo A."/>
            <person name="LaButti K."/>
            <person name="Larrondo L.F."/>
            <person name="Lindquist E."/>
            <person name="Ling A."/>
            <person name="Lombard V."/>
            <person name="Lucas S."/>
            <person name="Lundell T."/>
            <person name="Martin R."/>
            <person name="McLaughlin D.J."/>
            <person name="Morgenstern I."/>
            <person name="Morin E."/>
            <person name="Murat C."/>
            <person name="Nagy L.G."/>
            <person name="Nolan M."/>
            <person name="Ohm R.A."/>
            <person name="Patyshakuliyeva A."/>
            <person name="Rokas A."/>
            <person name="Ruiz-Duenas F.J."/>
            <person name="Sabat G."/>
            <person name="Salamov A."/>
            <person name="Samejima M."/>
            <person name="Schmutz J."/>
            <person name="Slot J.C."/>
            <person name="St John F."/>
            <person name="Stenlid J."/>
            <person name="Sun H."/>
            <person name="Sun S."/>
            <person name="Syed K."/>
            <person name="Tsang A."/>
            <person name="Wiebenga A."/>
            <person name="Young D."/>
            <person name="Pisabarro A."/>
            <person name="Eastwood D.C."/>
            <person name="Martin F."/>
            <person name="Cullen D."/>
            <person name="Grigoriev I.V."/>
            <person name="Hibbett D.S."/>
        </authorList>
    </citation>
    <scope>NUCLEOTIDE SEQUENCE [LARGE SCALE GENOMIC DNA]</scope>
    <source>
        <strain evidence="2">RWD-64-598 SS2</strain>
    </source>
</reference>
<dbReference type="RefSeq" id="XP_007773280.1">
    <property type="nucleotide sequence ID" value="XM_007775090.1"/>
</dbReference>
<feature type="non-terminal residue" evidence="1">
    <location>
        <position position="1"/>
    </location>
</feature>
<keyword evidence="2" id="KW-1185">Reference proteome</keyword>
<protein>
    <recommendedName>
        <fullName evidence="3">F-box domain-containing protein</fullName>
    </recommendedName>
</protein>
<evidence type="ECO:0000313" key="1">
    <source>
        <dbReference type="EMBL" id="EIW76976.1"/>
    </source>
</evidence>
<name>A0A5M3MDB2_CONPW</name>
<comment type="caution">
    <text evidence="1">The sequence shown here is derived from an EMBL/GenBank/DDBJ whole genome shotgun (WGS) entry which is preliminary data.</text>
</comment>
<accession>A0A5M3MDB2</accession>